<gene>
    <name evidence="8" type="ORF">IC621_12140</name>
</gene>
<dbReference type="InterPro" id="IPR020846">
    <property type="entry name" value="MFS_dom"/>
</dbReference>
<evidence type="ECO:0000256" key="5">
    <source>
        <dbReference type="ARBA" id="ARBA00023136"/>
    </source>
</evidence>
<feature type="domain" description="Major facilitator superfamily (MFS) profile" evidence="7">
    <location>
        <begin position="11"/>
        <end position="400"/>
    </location>
</feature>
<keyword evidence="4 6" id="KW-1133">Transmembrane helix</keyword>
<feature type="transmembrane region" description="Helical" evidence="6">
    <location>
        <begin position="7"/>
        <end position="29"/>
    </location>
</feature>
<dbReference type="Proteomes" id="UP000626844">
    <property type="component" value="Unassembled WGS sequence"/>
</dbReference>
<proteinExistence type="predicted"/>
<keyword evidence="2" id="KW-0813">Transport</keyword>
<dbReference type="PROSITE" id="PS50850">
    <property type="entry name" value="MFS"/>
    <property type="match status" value="1"/>
</dbReference>
<feature type="transmembrane region" description="Helical" evidence="6">
    <location>
        <begin position="308"/>
        <end position="334"/>
    </location>
</feature>
<evidence type="ECO:0000256" key="3">
    <source>
        <dbReference type="ARBA" id="ARBA00022692"/>
    </source>
</evidence>
<evidence type="ECO:0000256" key="6">
    <source>
        <dbReference type="SAM" id="Phobius"/>
    </source>
</evidence>
<evidence type="ECO:0000256" key="1">
    <source>
        <dbReference type="ARBA" id="ARBA00004651"/>
    </source>
</evidence>
<dbReference type="InterPro" id="IPR052952">
    <property type="entry name" value="MFS-Transporter"/>
</dbReference>
<dbReference type="PANTHER" id="PTHR23527">
    <property type="entry name" value="BLL3282 PROTEIN"/>
    <property type="match status" value="1"/>
</dbReference>
<evidence type="ECO:0000313" key="8">
    <source>
        <dbReference type="EMBL" id="MBD1380983.1"/>
    </source>
</evidence>
<dbReference type="AlphaFoldDB" id="A0A926NI57"/>
<dbReference type="PANTHER" id="PTHR23527:SF1">
    <property type="entry name" value="BLL3282 PROTEIN"/>
    <property type="match status" value="1"/>
</dbReference>
<feature type="transmembrane region" description="Helical" evidence="6">
    <location>
        <begin position="49"/>
        <end position="69"/>
    </location>
</feature>
<comment type="caution">
    <text evidence="8">The sequence shown here is derived from an EMBL/GenBank/DDBJ whole genome shotgun (WGS) entry which is preliminary data.</text>
</comment>
<feature type="transmembrane region" description="Helical" evidence="6">
    <location>
        <begin position="341"/>
        <end position="364"/>
    </location>
</feature>
<feature type="transmembrane region" description="Helical" evidence="6">
    <location>
        <begin position="284"/>
        <end position="302"/>
    </location>
</feature>
<protein>
    <submittedName>
        <fullName evidence="8">MFS transporter</fullName>
    </submittedName>
</protein>
<keyword evidence="9" id="KW-1185">Reference proteome</keyword>
<dbReference type="Gene3D" id="1.20.1250.20">
    <property type="entry name" value="MFS general substrate transporter like domains"/>
    <property type="match status" value="2"/>
</dbReference>
<dbReference type="GO" id="GO:0022857">
    <property type="term" value="F:transmembrane transporter activity"/>
    <property type="evidence" value="ECO:0007669"/>
    <property type="project" value="InterPro"/>
</dbReference>
<dbReference type="RefSeq" id="WP_191158578.1">
    <property type="nucleotide sequence ID" value="NZ_JACXAI010000014.1"/>
</dbReference>
<dbReference type="GO" id="GO:0005886">
    <property type="term" value="C:plasma membrane"/>
    <property type="evidence" value="ECO:0007669"/>
    <property type="project" value="UniProtKB-SubCell"/>
</dbReference>
<feature type="transmembrane region" description="Helical" evidence="6">
    <location>
        <begin position="136"/>
        <end position="159"/>
    </location>
</feature>
<evidence type="ECO:0000256" key="4">
    <source>
        <dbReference type="ARBA" id="ARBA00022989"/>
    </source>
</evidence>
<comment type="subcellular location">
    <subcellularLocation>
        <location evidence="1">Cell membrane</location>
        <topology evidence="1">Multi-pass membrane protein</topology>
    </subcellularLocation>
</comment>
<organism evidence="8 9">
    <name type="scientific">Metabacillus arenae</name>
    <dbReference type="NCBI Taxonomy" id="2771434"/>
    <lineage>
        <taxon>Bacteria</taxon>
        <taxon>Bacillati</taxon>
        <taxon>Bacillota</taxon>
        <taxon>Bacilli</taxon>
        <taxon>Bacillales</taxon>
        <taxon>Bacillaceae</taxon>
        <taxon>Metabacillus</taxon>
    </lineage>
</organism>
<feature type="transmembrane region" description="Helical" evidence="6">
    <location>
        <begin position="76"/>
        <end position="92"/>
    </location>
</feature>
<evidence type="ECO:0000259" key="7">
    <source>
        <dbReference type="PROSITE" id="PS50850"/>
    </source>
</evidence>
<keyword evidence="5 6" id="KW-0472">Membrane</keyword>
<evidence type="ECO:0000313" key="9">
    <source>
        <dbReference type="Proteomes" id="UP000626844"/>
    </source>
</evidence>
<dbReference type="SUPFAM" id="SSF103473">
    <property type="entry name" value="MFS general substrate transporter"/>
    <property type="match status" value="1"/>
</dbReference>
<name>A0A926NI57_9BACI</name>
<evidence type="ECO:0000256" key="2">
    <source>
        <dbReference type="ARBA" id="ARBA00022448"/>
    </source>
</evidence>
<feature type="transmembrane region" description="Helical" evidence="6">
    <location>
        <begin position="165"/>
        <end position="184"/>
    </location>
</feature>
<dbReference type="EMBL" id="JACXAI010000014">
    <property type="protein sequence ID" value="MBD1380983.1"/>
    <property type="molecule type" value="Genomic_DNA"/>
</dbReference>
<dbReference type="Pfam" id="PF07690">
    <property type="entry name" value="MFS_1"/>
    <property type="match status" value="1"/>
</dbReference>
<dbReference type="InterPro" id="IPR011701">
    <property type="entry name" value="MFS"/>
</dbReference>
<feature type="transmembrane region" description="Helical" evidence="6">
    <location>
        <begin position="98"/>
        <end position="115"/>
    </location>
</feature>
<sequence length="410" mass="45615">MYLRKSYTVWMFTSLLFIQMTASMSQLGITPILPFIQQELHLSVVQMGYLAAAVQLGIAMCSIPFGLLVDYFGVKWMLFLGGLSVGMASFSLYWLEGYVFILIAFLLIGICYANFHPSISKGILILFPPQIRGTGMGIRQTVVSVSAFIGAVWLPFMAVNYHWKTGYLIIGCFLMLISFTALFFRDVEHEGRKMKDSVNSSLTRSQFVYVLRNETIQAICFTTPFLFIAQFTTAAYLVVDVNERFEIPLIQAGYLLAFLQFGSIVGRIFFGMLGDLFFMHRRELLLACISIATGLIMLAFALNPSNGFTTLSIFAFLIGMTGSGWVGIINVIVIESVEAKYVGVASGITATLGYLSPTIGTPLFGYLHDFFGGFSLPWMILAGSMFFPAVVLYRLQRKKEQDVERTSVSG</sequence>
<feature type="transmembrane region" description="Helical" evidence="6">
    <location>
        <begin position="218"/>
        <end position="239"/>
    </location>
</feature>
<dbReference type="InterPro" id="IPR036259">
    <property type="entry name" value="MFS_trans_sf"/>
</dbReference>
<keyword evidence="3 6" id="KW-0812">Transmembrane</keyword>
<accession>A0A926NI57</accession>
<feature type="transmembrane region" description="Helical" evidence="6">
    <location>
        <begin position="251"/>
        <end position="272"/>
    </location>
</feature>
<reference evidence="8" key="1">
    <citation type="submission" date="2020-09" db="EMBL/GenBank/DDBJ databases">
        <title>A novel bacterium of genus Bacillus, isolated from South China Sea.</title>
        <authorList>
            <person name="Huang H."/>
            <person name="Mo K."/>
            <person name="Hu Y."/>
        </authorList>
    </citation>
    <scope>NUCLEOTIDE SEQUENCE</scope>
    <source>
        <strain evidence="8">IB182487</strain>
    </source>
</reference>
<feature type="transmembrane region" description="Helical" evidence="6">
    <location>
        <begin position="376"/>
        <end position="395"/>
    </location>
</feature>